<feature type="region of interest" description="Disordered" evidence="7">
    <location>
        <begin position="230"/>
        <end position="384"/>
    </location>
</feature>
<evidence type="ECO:0000313" key="10">
    <source>
        <dbReference type="Proteomes" id="UP000472263"/>
    </source>
</evidence>
<dbReference type="PROSITE" id="PS50071">
    <property type="entry name" value="HOMEOBOX_2"/>
    <property type="match status" value="1"/>
</dbReference>
<keyword evidence="4 5" id="KW-0539">Nucleus</keyword>
<dbReference type="InterPro" id="IPR001356">
    <property type="entry name" value="HD"/>
</dbReference>
<name>A0A667YIF7_9TELE</name>
<evidence type="ECO:0000256" key="2">
    <source>
        <dbReference type="ARBA" id="ARBA00023125"/>
    </source>
</evidence>
<evidence type="ECO:0000313" key="9">
    <source>
        <dbReference type="Ensembl" id="ENSMMDP00005026128.1"/>
    </source>
</evidence>
<evidence type="ECO:0000256" key="7">
    <source>
        <dbReference type="SAM" id="MobiDB-lite"/>
    </source>
</evidence>
<keyword evidence="2 5" id="KW-0238">DNA-binding</keyword>
<dbReference type="PANTHER" id="PTHR15467:SF10">
    <property type="entry name" value="HOMEOBOX AND LEUCINE ZIPPER ENCODING B-RELATED"/>
    <property type="match status" value="1"/>
</dbReference>
<evidence type="ECO:0000256" key="1">
    <source>
        <dbReference type="ARBA" id="ARBA00004123"/>
    </source>
</evidence>
<dbReference type="CDD" id="cd00086">
    <property type="entry name" value="homeodomain"/>
    <property type="match status" value="2"/>
</dbReference>
<feature type="compositionally biased region" description="Polar residues" evidence="7">
    <location>
        <begin position="53"/>
        <end position="62"/>
    </location>
</feature>
<feature type="compositionally biased region" description="Polar residues" evidence="7">
    <location>
        <begin position="317"/>
        <end position="328"/>
    </location>
</feature>
<reference evidence="9" key="3">
    <citation type="submission" date="2025-09" db="UniProtKB">
        <authorList>
            <consortium name="Ensembl"/>
        </authorList>
    </citation>
    <scope>IDENTIFICATION</scope>
</reference>
<dbReference type="SUPFAM" id="SSF46689">
    <property type="entry name" value="Homeodomain-like"/>
    <property type="match status" value="2"/>
</dbReference>
<feature type="region of interest" description="Disordered" evidence="7">
    <location>
        <begin position="168"/>
        <end position="212"/>
    </location>
</feature>
<feature type="region of interest" description="Disordered" evidence="7">
    <location>
        <begin position="1"/>
        <end position="62"/>
    </location>
</feature>
<dbReference type="InterPro" id="IPR009057">
    <property type="entry name" value="Homeodomain-like_sf"/>
</dbReference>
<reference evidence="9" key="1">
    <citation type="submission" date="2019-06" db="EMBL/GenBank/DDBJ databases">
        <authorList>
            <consortium name="Wellcome Sanger Institute Data Sharing"/>
        </authorList>
    </citation>
    <scope>NUCLEOTIDE SEQUENCE [LARGE SCALE GENOMIC DNA]</scope>
</reference>
<dbReference type="AlphaFoldDB" id="A0A667YIF7"/>
<feature type="compositionally biased region" description="Basic and acidic residues" evidence="7">
    <location>
        <begin position="179"/>
        <end position="205"/>
    </location>
</feature>
<feature type="domain" description="Homeobox" evidence="8">
    <location>
        <begin position="110"/>
        <end position="154"/>
    </location>
</feature>
<dbReference type="SMART" id="SM00389">
    <property type="entry name" value="HOX"/>
    <property type="match status" value="2"/>
</dbReference>
<organism evidence="9 10">
    <name type="scientific">Myripristis murdjan</name>
    <name type="common">pinecone soldierfish</name>
    <dbReference type="NCBI Taxonomy" id="586833"/>
    <lineage>
        <taxon>Eukaryota</taxon>
        <taxon>Metazoa</taxon>
        <taxon>Chordata</taxon>
        <taxon>Craniata</taxon>
        <taxon>Vertebrata</taxon>
        <taxon>Euteleostomi</taxon>
        <taxon>Actinopterygii</taxon>
        <taxon>Neopterygii</taxon>
        <taxon>Teleostei</taxon>
        <taxon>Neoteleostei</taxon>
        <taxon>Acanthomorphata</taxon>
        <taxon>Holocentriformes</taxon>
        <taxon>Holocentridae</taxon>
        <taxon>Myripristis</taxon>
    </lineage>
</organism>
<feature type="DNA-binding region" description="Homeobox" evidence="5">
    <location>
        <begin position="112"/>
        <end position="155"/>
    </location>
</feature>
<comment type="subcellular location">
    <subcellularLocation>
        <location evidence="1 5 6">Nucleus</location>
    </subcellularLocation>
</comment>
<dbReference type="GeneTree" id="ENSGT00940000176132"/>
<evidence type="ECO:0000256" key="4">
    <source>
        <dbReference type="ARBA" id="ARBA00023242"/>
    </source>
</evidence>
<dbReference type="PANTHER" id="PTHR15467">
    <property type="entry name" value="ZINC-FINGERS AND HOMEOBOXES RELATED"/>
    <property type="match status" value="1"/>
</dbReference>
<dbReference type="Ensembl" id="ENSMMDT00005026675.1">
    <property type="protein sequence ID" value="ENSMMDP00005026128.1"/>
    <property type="gene ID" value="ENSMMDG00005012509.1"/>
</dbReference>
<dbReference type="GO" id="GO:0005634">
    <property type="term" value="C:nucleus"/>
    <property type="evidence" value="ECO:0007669"/>
    <property type="project" value="UniProtKB-SubCell"/>
</dbReference>
<accession>A0A667YIF7</accession>
<keyword evidence="10" id="KW-1185">Reference proteome</keyword>
<dbReference type="GO" id="GO:0000981">
    <property type="term" value="F:DNA-binding transcription factor activity, RNA polymerase II-specific"/>
    <property type="evidence" value="ECO:0007669"/>
    <property type="project" value="TreeGrafter"/>
</dbReference>
<evidence type="ECO:0000259" key="8">
    <source>
        <dbReference type="PROSITE" id="PS50071"/>
    </source>
</evidence>
<gene>
    <name evidence="9" type="primary">homezb</name>
</gene>
<dbReference type="InParanoid" id="A0A667YIF7"/>
<feature type="compositionally biased region" description="Basic and acidic residues" evidence="7">
    <location>
        <begin position="233"/>
        <end position="254"/>
    </location>
</feature>
<dbReference type="Proteomes" id="UP000472263">
    <property type="component" value="Chromosome 18"/>
</dbReference>
<dbReference type="GO" id="GO:0003677">
    <property type="term" value="F:DNA binding"/>
    <property type="evidence" value="ECO:0007669"/>
    <property type="project" value="UniProtKB-UniRule"/>
</dbReference>
<proteinExistence type="predicted"/>
<protein>
    <submittedName>
        <fullName evidence="9">Homeobox and leucine zipper protein Homez-like</fullName>
    </submittedName>
</protein>
<feature type="compositionally biased region" description="Polar residues" evidence="7">
    <location>
        <begin position="290"/>
        <end position="300"/>
    </location>
</feature>
<dbReference type="OrthoDB" id="6159439at2759"/>
<sequence>MRMIRQTADNASPRLRSVTEGPASSQLPGPPKLKPHPGSIPAQTPLSPPPHPSVTSRETQTLSEIAPDSAPVPFSLNQNNAVCLPLVCEKRKLMWVHSNQIQVQLDSEAELDKAFSAFPYLSQRETAALAQRCSLHPDQVKVWFMLQRLRYGISWDREDICKVRKKHCNSGQAQEDEEQQNRVREDVGEGTREGKTKKGERAPKEKVRKNKWKEGGSCEEKVWCNEPRMTKMTGEEGGKRGQNDRKVEAVEEGKRKIRKQGKLMVADKRKRKKIEGEEDGAEETGAVGISTESKQSTEAQTALPIWRKKRKVGLSARSRNQSSQSTPLQEAPQKQVKSHKAKSGALREVRSTFQCPSNSLNALDPKASHSYSPQRSQPAPWKSFPHDKEHVQMELLWQSSEAAFSSTSTNEWCASWSQVVDPEKDFVQNQTHDALLPPHNRVPPSTEEASVKEANVIAPFSGFEGKAELEVKPEPELHQESTNYNTSTLKRRRKRRKKAVVVGNNPRATDVPPVLSVQHAKPGTLTKAQGPRQIHSQPRKKTWVQIELLRRSFLVCQFPTSLDYDWLMVQTGLSRADLVQWFGDMRYGVKNRRPQWLKPEEHCRLLERIRYQQLIKCIGSRSIRGELKEDVEDEA</sequence>
<feature type="compositionally biased region" description="Basic residues" evidence="7">
    <location>
        <begin position="489"/>
        <end position="499"/>
    </location>
</feature>
<dbReference type="Gene3D" id="1.10.10.60">
    <property type="entry name" value="Homeodomain-like"/>
    <property type="match status" value="2"/>
</dbReference>
<evidence type="ECO:0000256" key="6">
    <source>
        <dbReference type="RuleBase" id="RU000682"/>
    </source>
</evidence>
<dbReference type="Pfam" id="PF00046">
    <property type="entry name" value="Homeodomain"/>
    <property type="match status" value="1"/>
</dbReference>
<keyword evidence="3 5" id="KW-0371">Homeobox</keyword>
<feature type="region of interest" description="Disordered" evidence="7">
    <location>
        <begin position="473"/>
        <end position="500"/>
    </location>
</feature>
<evidence type="ECO:0000256" key="5">
    <source>
        <dbReference type="PROSITE-ProRule" id="PRU00108"/>
    </source>
</evidence>
<reference evidence="9" key="2">
    <citation type="submission" date="2025-08" db="UniProtKB">
        <authorList>
            <consortium name="Ensembl"/>
        </authorList>
    </citation>
    <scope>IDENTIFICATION</scope>
</reference>
<evidence type="ECO:0000256" key="3">
    <source>
        <dbReference type="ARBA" id="ARBA00023155"/>
    </source>
</evidence>
<feature type="compositionally biased region" description="Polar residues" evidence="7">
    <location>
        <begin position="351"/>
        <end position="361"/>
    </location>
</feature>